<protein>
    <recommendedName>
        <fullName evidence="3">Mitochondrial protein</fullName>
    </recommendedName>
</protein>
<name>A0A438JRN6_VITVI</name>
<dbReference type="Proteomes" id="UP000288805">
    <property type="component" value="Unassembled WGS sequence"/>
</dbReference>
<dbReference type="AlphaFoldDB" id="A0A438JRN6"/>
<comment type="caution">
    <text evidence="1">The sequence shown here is derived from an EMBL/GenBank/DDBJ whole genome shotgun (WGS) entry which is preliminary data.</text>
</comment>
<accession>A0A438JRN6</accession>
<evidence type="ECO:0000313" key="1">
    <source>
        <dbReference type="EMBL" id="RVX11605.1"/>
    </source>
</evidence>
<organism evidence="1 2">
    <name type="scientific">Vitis vinifera</name>
    <name type="common">Grape</name>
    <dbReference type="NCBI Taxonomy" id="29760"/>
    <lineage>
        <taxon>Eukaryota</taxon>
        <taxon>Viridiplantae</taxon>
        <taxon>Streptophyta</taxon>
        <taxon>Embryophyta</taxon>
        <taxon>Tracheophyta</taxon>
        <taxon>Spermatophyta</taxon>
        <taxon>Magnoliopsida</taxon>
        <taxon>eudicotyledons</taxon>
        <taxon>Gunneridae</taxon>
        <taxon>Pentapetalae</taxon>
        <taxon>rosids</taxon>
        <taxon>Vitales</taxon>
        <taxon>Vitaceae</taxon>
        <taxon>Viteae</taxon>
        <taxon>Vitis</taxon>
    </lineage>
</organism>
<evidence type="ECO:0000313" key="2">
    <source>
        <dbReference type="Proteomes" id="UP000288805"/>
    </source>
</evidence>
<proteinExistence type="predicted"/>
<reference evidence="1 2" key="1">
    <citation type="journal article" date="2018" name="PLoS Genet.">
        <title>Population sequencing reveals clonal diversity and ancestral inbreeding in the grapevine cultivar Chardonnay.</title>
        <authorList>
            <person name="Roach M.J."/>
            <person name="Johnson D.L."/>
            <person name="Bohlmann J."/>
            <person name="van Vuuren H.J."/>
            <person name="Jones S.J."/>
            <person name="Pretorius I.S."/>
            <person name="Schmidt S.A."/>
            <person name="Borneman A.R."/>
        </authorList>
    </citation>
    <scope>NUCLEOTIDE SEQUENCE [LARGE SCALE GENOMIC DNA]</scope>
    <source>
        <strain evidence="2">cv. Chardonnay</strain>
        <tissue evidence="1">Leaf</tissue>
    </source>
</reference>
<gene>
    <name evidence="1" type="ORF">CK203_015792</name>
</gene>
<evidence type="ECO:0008006" key="3">
    <source>
        <dbReference type="Google" id="ProtNLM"/>
    </source>
</evidence>
<dbReference type="EMBL" id="QGNW01000030">
    <property type="protein sequence ID" value="RVX11605.1"/>
    <property type="molecule type" value="Genomic_DNA"/>
</dbReference>
<sequence>MDHTKRRMTIMKEMNALKKNGTKKLLNCQEIKGLWVLANASLDVKNVSLNKELEEEVFMDLLPGSIIDQWSTSSYCTFIGGNLASWRSKKQTMVARNNVKAQFGAAVYGIYKLL</sequence>